<reference evidence="10" key="1">
    <citation type="submission" date="2017-04" db="EMBL/GenBank/DDBJ databases">
        <authorList>
            <person name="Varghese N."/>
            <person name="Submissions S."/>
        </authorList>
    </citation>
    <scope>NUCLEOTIDE SEQUENCE [LARGE SCALE GENOMIC DNA]</scope>
    <source>
        <strain evidence="10">DSM 12126</strain>
    </source>
</reference>
<dbReference type="InterPro" id="IPR006311">
    <property type="entry name" value="TAT_signal"/>
</dbReference>
<name>A0A1W2AXR5_9SPHI</name>
<evidence type="ECO:0000256" key="2">
    <source>
        <dbReference type="ARBA" id="ARBA00022485"/>
    </source>
</evidence>
<gene>
    <name evidence="9" type="ORF">SAMN04488524_1730</name>
</gene>
<evidence type="ECO:0000259" key="8">
    <source>
        <dbReference type="PROSITE" id="PS51373"/>
    </source>
</evidence>
<evidence type="ECO:0000313" key="10">
    <source>
        <dbReference type="Proteomes" id="UP000192756"/>
    </source>
</evidence>
<protein>
    <recommendedName>
        <fullName evidence="8">High potential iron-sulfur proteins family profile domain-containing protein</fullName>
    </recommendedName>
</protein>
<keyword evidence="4" id="KW-0249">Electron transport</keyword>
<evidence type="ECO:0000256" key="4">
    <source>
        <dbReference type="ARBA" id="ARBA00022982"/>
    </source>
</evidence>
<dbReference type="RefSeq" id="WP_084237931.1">
    <property type="nucleotide sequence ID" value="NZ_FWXT01000001.1"/>
</dbReference>
<dbReference type="PROSITE" id="PS51257">
    <property type="entry name" value="PROKAR_LIPOPROTEIN"/>
    <property type="match status" value="1"/>
</dbReference>
<dbReference type="PROSITE" id="PS51373">
    <property type="entry name" value="HIPIP"/>
    <property type="match status" value="1"/>
</dbReference>
<evidence type="ECO:0000256" key="1">
    <source>
        <dbReference type="ARBA" id="ARBA00022448"/>
    </source>
</evidence>
<dbReference type="GO" id="GO:0019646">
    <property type="term" value="P:aerobic electron transport chain"/>
    <property type="evidence" value="ECO:0007669"/>
    <property type="project" value="InterPro"/>
</dbReference>
<sequence length="138" mass="14432">MKTQDHSRRSFLQKFLSAGLVVVAGGAALSSCNGDAPKENTTTAGDAPKAAATDTAGKASSGAADDFKCGDYTGVSQEELAKRKKLGYEEKASDPERECVKCNLFIPKGAEKDCGGCILFKGPVNKGGSCTYWVEQVS</sequence>
<keyword evidence="6" id="KW-0411">Iron-sulfur</keyword>
<dbReference type="SUPFAM" id="SSF57652">
    <property type="entry name" value="HIPIP (high potential iron protein)"/>
    <property type="match status" value="1"/>
</dbReference>
<dbReference type="STRING" id="151894.SAMN04488524_1730"/>
<accession>A0A1W2AXR5</accession>
<dbReference type="OrthoDB" id="671811at2"/>
<dbReference type="InterPro" id="IPR036369">
    <property type="entry name" value="HIPIP_sf"/>
</dbReference>
<keyword evidence="2" id="KW-0004">4Fe-4S</keyword>
<keyword evidence="1" id="KW-0813">Transport</keyword>
<proteinExistence type="predicted"/>
<evidence type="ECO:0000256" key="6">
    <source>
        <dbReference type="ARBA" id="ARBA00023014"/>
    </source>
</evidence>
<evidence type="ECO:0000256" key="3">
    <source>
        <dbReference type="ARBA" id="ARBA00022723"/>
    </source>
</evidence>
<dbReference type="GO" id="GO:0046872">
    <property type="term" value="F:metal ion binding"/>
    <property type="evidence" value="ECO:0007669"/>
    <property type="project" value="UniProtKB-KW"/>
</dbReference>
<dbReference type="Proteomes" id="UP000192756">
    <property type="component" value="Unassembled WGS sequence"/>
</dbReference>
<dbReference type="GO" id="GO:0051539">
    <property type="term" value="F:4 iron, 4 sulfur cluster binding"/>
    <property type="evidence" value="ECO:0007669"/>
    <property type="project" value="UniProtKB-KW"/>
</dbReference>
<dbReference type="EMBL" id="FWXT01000001">
    <property type="protein sequence ID" value="SMC65252.1"/>
    <property type="molecule type" value="Genomic_DNA"/>
</dbReference>
<feature type="domain" description="High potential iron-sulfur proteins family profile" evidence="8">
    <location>
        <begin position="70"/>
        <end position="138"/>
    </location>
</feature>
<dbReference type="AlphaFoldDB" id="A0A1W2AXR5"/>
<keyword evidence="10" id="KW-1185">Reference proteome</keyword>
<keyword evidence="5" id="KW-0408">Iron</keyword>
<dbReference type="PROSITE" id="PS51318">
    <property type="entry name" value="TAT"/>
    <property type="match status" value="1"/>
</dbReference>
<dbReference type="InterPro" id="IPR000170">
    <property type="entry name" value="High_potential_FeS_prot"/>
</dbReference>
<dbReference type="GO" id="GO:0009055">
    <property type="term" value="F:electron transfer activity"/>
    <property type="evidence" value="ECO:0007669"/>
    <property type="project" value="InterPro"/>
</dbReference>
<keyword evidence="3" id="KW-0479">Metal-binding</keyword>
<evidence type="ECO:0000256" key="7">
    <source>
        <dbReference type="SAM" id="MobiDB-lite"/>
    </source>
</evidence>
<evidence type="ECO:0000256" key="5">
    <source>
        <dbReference type="ARBA" id="ARBA00023004"/>
    </source>
</evidence>
<dbReference type="Gene3D" id="4.10.490.10">
    <property type="entry name" value="High potential iron-sulphur protein"/>
    <property type="match status" value="1"/>
</dbReference>
<organism evidence="9 10">
    <name type="scientific">Pedobacter africanus</name>
    <dbReference type="NCBI Taxonomy" id="151894"/>
    <lineage>
        <taxon>Bacteria</taxon>
        <taxon>Pseudomonadati</taxon>
        <taxon>Bacteroidota</taxon>
        <taxon>Sphingobacteriia</taxon>
        <taxon>Sphingobacteriales</taxon>
        <taxon>Sphingobacteriaceae</taxon>
        <taxon>Pedobacter</taxon>
    </lineage>
</organism>
<evidence type="ECO:0000313" key="9">
    <source>
        <dbReference type="EMBL" id="SMC65252.1"/>
    </source>
</evidence>
<feature type="region of interest" description="Disordered" evidence="7">
    <location>
        <begin position="31"/>
        <end position="62"/>
    </location>
</feature>